<name>A0AAV6K8U3_9ERIC</name>
<organism evidence="1 2">
    <name type="scientific">Rhododendron griersonianum</name>
    <dbReference type="NCBI Taxonomy" id="479676"/>
    <lineage>
        <taxon>Eukaryota</taxon>
        <taxon>Viridiplantae</taxon>
        <taxon>Streptophyta</taxon>
        <taxon>Embryophyta</taxon>
        <taxon>Tracheophyta</taxon>
        <taxon>Spermatophyta</taxon>
        <taxon>Magnoliopsida</taxon>
        <taxon>eudicotyledons</taxon>
        <taxon>Gunneridae</taxon>
        <taxon>Pentapetalae</taxon>
        <taxon>asterids</taxon>
        <taxon>Ericales</taxon>
        <taxon>Ericaceae</taxon>
        <taxon>Ericoideae</taxon>
        <taxon>Rhodoreae</taxon>
        <taxon>Rhododendron</taxon>
    </lineage>
</organism>
<gene>
    <name evidence="1" type="ORF">RHGRI_014148</name>
</gene>
<comment type="caution">
    <text evidence="1">The sequence shown here is derived from an EMBL/GenBank/DDBJ whole genome shotgun (WGS) entry which is preliminary data.</text>
</comment>
<keyword evidence="2" id="KW-1185">Reference proteome</keyword>
<dbReference type="EMBL" id="JACTNZ010000005">
    <property type="protein sequence ID" value="KAG5548697.1"/>
    <property type="molecule type" value="Genomic_DNA"/>
</dbReference>
<dbReference type="AlphaFoldDB" id="A0AAV6K8U3"/>
<reference evidence="1" key="1">
    <citation type="submission" date="2020-08" db="EMBL/GenBank/DDBJ databases">
        <title>Plant Genome Project.</title>
        <authorList>
            <person name="Zhang R.-G."/>
        </authorList>
    </citation>
    <scope>NUCLEOTIDE SEQUENCE</scope>
    <source>
        <strain evidence="1">WSP0</strain>
        <tissue evidence="1">Leaf</tissue>
    </source>
</reference>
<proteinExistence type="predicted"/>
<evidence type="ECO:0000313" key="2">
    <source>
        <dbReference type="Proteomes" id="UP000823749"/>
    </source>
</evidence>
<dbReference type="Proteomes" id="UP000823749">
    <property type="component" value="Chromosome 5"/>
</dbReference>
<sequence length="120" mass="13311">MFFLWQAETRNPKYKIFVFVFCNTKYTKLPPIINLVKNNDDQQIRAPFDVYVKTWLPLLQMPHLVGKGGLVLAAVVNGSPPELAPNPNTPAGTTIDALVGISARYGKVGVTRSVTMSHVR</sequence>
<accession>A0AAV6K8U3</accession>
<protein>
    <submittedName>
        <fullName evidence="1">Uncharacterized protein</fullName>
    </submittedName>
</protein>
<evidence type="ECO:0000313" key="1">
    <source>
        <dbReference type="EMBL" id="KAG5548697.1"/>
    </source>
</evidence>